<evidence type="ECO:0000313" key="2">
    <source>
        <dbReference type="EMBL" id="CAG88531.2"/>
    </source>
</evidence>
<dbReference type="Proteomes" id="UP000000599">
    <property type="component" value="Chromosome E"/>
</dbReference>
<keyword evidence="3" id="KW-1185">Reference proteome</keyword>
<dbReference type="AlphaFoldDB" id="Q6BNG5"/>
<dbReference type="FunCoup" id="Q6BNG5">
    <property type="interactions" value="29"/>
</dbReference>
<accession>Q6BNG5</accession>
<gene>
    <name evidence="2" type="ordered locus">DEHA2E21934g</name>
</gene>
<dbReference type="KEGG" id="dha:DEHA2E21934g"/>
<dbReference type="RefSeq" id="XP_460255.2">
    <property type="nucleotide sequence ID" value="XM_460255.1"/>
</dbReference>
<sequence length="532" mass="60363">MSLTDIDVYEDPILKLAQDPGLNKEKEKTKELINIIHGFPLTERKVSKLCQLSLTILQSLEKIELNLKNWAFLSLDINSENHFNKDSDVDIKNFNNNISLKVLNNCNEFNRKLNIISVDLDYITKSSRTLTPLEYISDSGTLLTSLTLRSIRLKDEISDKITIAYSKAKLITIGTDLETMLEDDEDNSTAVTYKNFVVSLLKQLNNSIEMEDISAKYECLAVINDMEQMFNVYKLDRIQQMTLYEKSKQNDEELLPIDKELVSTVLNKSGHTENDISDYDDDDYDYDYDSDFVSSSMYSSSAPLHNPPLIRSITKSQQMKPSQSPPKQSSNFGRRDSVSSLSTSAFLQKTSLSDELPYLMSAFDSAKNFEEDVSHFKKRDENDIPKKKLKKEHNMKNSQAIEINGEPSREKQFPSRKSKLPNGSLYAESTLLSKPPLSDASSYLYANNSLLSKLGIRPQVITTEMPSKELSNNTTINIKHKIDKGPQLYVEDTEKNGKDKENRKVFNPLTIANLESHSFSDLLAGNADDSVE</sequence>
<dbReference type="HOGENOM" id="CLU_525788_0_0_1"/>
<dbReference type="OrthoDB" id="4021219at2759"/>
<dbReference type="GeneID" id="2902128"/>
<dbReference type="InParanoid" id="Q6BNG5"/>
<dbReference type="eggNOG" id="ENOG502RNI7">
    <property type="taxonomic scope" value="Eukaryota"/>
</dbReference>
<proteinExistence type="predicted"/>
<feature type="region of interest" description="Disordered" evidence="1">
    <location>
        <begin position="315"/>
        <end position="336"/>
    </location>
</feature>
<protein>
    <submittedName>
        <fullName evidence="2">DEHA2E21934p</fullName>
    </submittedName>
</protein>
<evidence type="ECO:0000256" key="1">
    <source>
        <dbReference type="SAM" id="MobiDB-lite"/>
    </source>
</evidence>
<feature type="compositionally biased region" description="Low complexity" evidence="1">
    <location>
        <begin position="315"/>
        <end position="330"/>
    </location>
</feature>
<name>Q6BNG5_DEBHA</name>
<dbReference type="VEuPathDB" id="FungiDB:DEHA2E21934g"/>
<dbReference type="EMBL" id="CR382137">
    <property type="protein sequence ID" value="CAG88531.2"/>
    <property type="molecule type" value="Genomic_DNA"/>
</dbReference>
<organism evidence="2 3">
    <name type="scientific">Debaryomyces hansenii (strain ATCC 36239 / CBS 767 / BCRC 21394 / JCM 1990 / NBRC 0083 / IGC 2968)</name>
    <name type="common">Yeast</name>
    <name type="synonym">Torulaspora hansenii</name>
    <dbReference type="NCBI Taxonomy" id="284592"/>
    <lineage>
        <taxon>Eukaryota</taxon>
        <taxon>Fungi</taxon>
        <taxon>Dikarya</taxon>
        <taxon>Ascomycota</taxon>
        <taxon>Saccharomycotina</taxon>
        <taxon>Pichiomycetes</taxon>
        <taxon>Debaryomycetaceae</taxon>
        <taxon>Debaryomyces</taxon>
    </lineage>
</organism>
<feature type="compositionally biased region" description="Basic and acidic residues" evidence="1">
    <location>
        <begin position="374"/>
        <end position="386"/>
    </location>
</feature>
<reference evidence="2 3" key="1">
    <citation type="journal article" date="2004" name="Nature">
        <title>Genome evolution in yeasts.</title>
        <authorList>
            <consortium name="Genolevures"/>
            <person name="Dujon B."/>
            <person name="Sherman D."/>
            <person name="Fischer G."/>
            <person name="Durrens P."/>
            <person name="Casaregola S."/>
            <person name="Lafontaine I."/>
            <person name="de Montigny J."/>
            <person name="Marck C."/>
            <person name="Neuveglise C."/>
            <person name="Talla E."/>
            <person name="Goffard N."/>
            <person name="Frangeul L."/>
            <person name="Aigle M."/>
            <person name="Anthouard V."/>
            <person name="Babour A."/>
            <person name="Barbe V."/>
            <person name="Barnay S."/>
            <person name="Blanchin S."/>
            <person name="Beckerich J.M."/>
            <person name="Beyne E."/>
            <person name="Bleykasten C."/>
            <person name="Boisrame A."/>
            <person name="Boyer J."/>
            <person name="Cattolico L."/>
            <person name="Confanioleri F."/>
            <person name="de Daruvar A."/>
            <person name="Despons L."/>
            <person name="Fabre E."/>
            <person name="Fairhead C."/>
            <person name="Ferry-Dumazet H."/>
            <person name="Groppi A."/>
            <person name="Hantraye F."/>
            <person name="Hennequin C."/>
            <person name="Jauniaux N."/>
            <person name="Joyet P."/>
            <person name="Kachouri R."/>
            <person name="Kerrest A."/>
            <person name="Koszul R."/>
            <person name="Lemaire M."/>
            <person name="Lesur I."/>
            <person name="Ma L."/>
            <person name="Muller H."/>
            <person name="Nicaud J.M."/>
            <person name="Nikolski M."/>
            <person name="Oztas S."/>
            <person name="Ozier-Kalogeropoulos O."/>
            <person name="Pellenz S."/>
            <person name="Potier S."/>
            <person name="Richard G.F."/>
            <person name="Straub M.L."/>
            <person name="Suleau A."/>
            <person name="Swennene D."/>
            <person name="Tekaia F."/>
            <person name="Wesolowski-Louvel M."/>
            <person name="Westhof E."/>
            <person name="Wirth B."/>
            <person name="Zeniou-Meyer M."/>
            <person name="Zivanovic I."/>
            <person name="Bolotin-Fukuhara M."/>
            <person name="Thierry A."/>
            <person name="Bouchier C."/>
            <person name="Caudron B."/>
            <person name="Scarpelli C."/>
            <person name="Gaillardin C."/>
            <person name="Weissenbach J."/>
            <person name="Wincker P."/>
            <person name="Souciet J.L."/>
        </authorList>
    </citation>
    <scope>NUCLEOTIDE SEQUENCE [LARGE SCALE GENOMIC DNA]</scope>
    <source>
        <strain evidence="3">ATCC 36239 / CBS 767 / BCRC 21394 / JCM 1990 / NBRC 0083 / IGC 2968</strain>
    </source>
</reference>
<dbReference type="OMA" id="AKYECLA"/>
<feature type="region of interest" description="Disordered" evidence="1">
    <location>
        <begin position="374"/>
        <end position="421"/>
    </location>
</feature>
<evidence type="ECO:0000313" key="3">
    <source>
        <dbReference type="Proteomes" id="UP000000599"/>
    </source>
</evidence>